<sequence>MAYVSNANDPSGRLLQGIMERVNALGNEPKVIVELDKMSYVRGFRKKYDAVQYVYDSVVSDLLSIDDVEKLTDYVDGSYIAAPTGLRNAEMSMPIRSSSTMNGRKNDQLHIEGMRITDWHDSDPRCSRKKHAGIDLDLAMNDPVYAIWAGTVTYAQSNGSYGKVVYVDHGNGWQTRYAHLNRIAVSKGERIVAGGLLGAGGNSGRSISRGGGDGTHLHFEVRLNGSDLNPEPFLRGRKSIQAPSKTTDGSIVSDGGGIALDAAGGYVSYNMEATAYIAGCPGCSGITAGGTNVKTWNDWRIIAVDPSIIPLKSKVELIVDGISWGEYLADDKGGDIKGRRIDILMETNAKALEFGRRQVEIRVKSWGDGKTRTEDSSGDIAIDKEIITYKYNKTTAKQTYFKDFSSKKTTIDTTKFTAQTGVEQYLVIDDKKQVNVFGFNGTPGAGQVKSLVFEHDWFKPGNLGWAYYADLGMDDVVIVKVNDYELTRISGLDAKHGLAYPPSLPMPKGRNKVEITFANSSNSSVGKFGLLWLKAKEFDVETVETRQLWDFEDNMSSANRWTPYGTVVQKDKGDYQEISTVGGEAGIERLGKIKKFPFTINFSLKVSEGTNGKLVIGDGKRGFLLNIKDDEVYTSGGGSYQIRNNDDFVEYTVVCHDETDIDVYAKVGGAWVNTGIRGASFHYPYTSRILFAVTAGTIFLDSVNYASRDYAVEQFATHIADNYKEKWYEVGEFVYEDMYTIDRDVLNWEVSNHLDSSSATARITLDNSSGIYSPTWERKPEFPDSFGGDRSPLSYYEEGELRHVISEYTPIRIYAGYGEEVVRIFTGMIKGEITENSSEGTISFSCVDRFDMLEEFVFYKPMHYPPADSYAGDAGAFSWIKSSIVEDIVVASGLSTWKVHAEDFANPDYVIEDTVYTDVNKGQNTFMKFNEETGELEAVSEESIMEVGGWQNPFVANVTFPLGTRASDAIQSLINDIPYRVYCDRYGTFRMEKMNFLNAPDWSMVTGMKWEFMDSENVMEVTSSTDYSRVRNHLVISGNSGLAEHFFDRSLIMATKGNIRTAGAQLNWIEEKDGSSMRGLKQDIANKIFFDYKRQARTKNVVVKGNPLIELLDSVYVFDAKTFTANYYLVKGNRIVGNHQGILNYLELTWQTLSTAG</sequence>
<dbReference type="InterPro" id="IPR011055">
    <property type="entry name" value="Dup_hybrid_motif"/>
</dbReference>
<accession>A0A1A5YQ55</accession>
<dbReference type="InterPro" id="IPR010611">
    <property type="entry name" value="3D_dom"/>
</dbReference>
<dbReference type="InterPro" id="IPR036908">
    <property type="entry name" value="RlpA-like_sf"/>
</dbReference>
<dbReference type="GO" id="GO:0019867">
    <property type="term" value="C:outer membrane"/>
    <property type="evidence" value="ECO:0007669"/>
    <property type="project" value="InterPro"/>
</dbReference>
<evidence type="ECO:0000313" key="3">
    <source>
        <dbReference type="EMBL" id="OBR67746.1"/>
    </source>
</evidence>
<dbReference type="OrthoDB" id="9798935at2"/>
<dbReference type="STRING" id="1844972.A7K91_08405"/>
<dbReference type="GO" id="GO:0009254">
    <property type="term" value="P:peptidoglycan turnover"/>
    <property type="evidence" value="ECO:0007669"/>
    <property type="project" value="InterPro"/>
</dbReference>
<dbReference type="RefSeq" id="WP_068680070.1">
    <property type="nucleotide sequence ID" value="NZ_LYPA01000031.1"/>
</dbReference>
<feature type="domain" description="3D" evidence="2">
    <location>
        <begin position="301"/>
        <end position="361"/>
    </location>
</feature>
<dbReference type="Pfam" id="PF06725">
    <property type="entry name" value="3D"/>
    <property type="match status" value="1"/>
</dbReference>
<gene>
    <name evidence="3" type="ORF">A7K91_08405</name>
</gene>
<organism evidence="3 4">
    <name type="scientific">Paenibacillus oryzae</name>
    <dbReference type="NCBI Taxonomy" id="1844972"/>
    <lineage>
        <taxon>Bacteria</taxon>
        <taxon>Bacillati</taxon>
        <taxon>Bacillota</taxon>
        <taxon>Bacilli</taxon>
        <taxon>Bacillales</taxon>
        <taxon>Paenibacillaceae</taxon>
        <taxon>Paenibacillus</taxon>
    </lineage>
</organism>
<protein>
    <submittedName>
        <fullName evidence="3">Peptidase M23</fullName>
    </submittedName>
</protein>
<dbReference type="Gene3D" id="2.70.70.10">
    <property type="entry name" value="Glucose Permease (Domain IIA)"/>
    <property type="match status" value="1"/>
</dbReference>
<dbReference type="InterPro" id="IPR050570">
    <property type="entry name" value="Cell_wall_metabolism_enzyme"/>
</dbReference>
<dbReference type="Pfam" id="PF01551">
    <property type="entry name" value="Peptidase_M23"/>
    <property type="match status" value="1"/>
</dbReference>
<dbReference type="AlphaFoldDB" id="A0A1A5YQ55"/>
<name>A0A1A5YQ55_9BACL</name>
<dbReference type="CDD" id="cd14667">
    <property type="entry name" value="3D_containing_proteins"/>
    <property type="match status" value="1"/>
</dbReference>
<dbReference type="Gene3D" id="2.40.40.10">
    <property type="entry name" value="RlpA-like domain"/>
    <property type="match status" value="1"/>
</dbReference>
<evidence type="ECO:0000259" key="2">
    <source>
        <dbReference type="Pfam" id="PF06725"/>
    </source>
</evidence>
<comment type="caution">
    <text evidence="3">The sequence shown here is derived from an EMBL/GenBank/DDBJ whole genome shotgun (WGS) entry which is preliminary data.</text>
</comment>
<dbReference type="GO" id="GO:0004553">
    <property type="term" value="F:hydrolase activity, hydrolyzing O-glycosyl compounds"/>
    <property type="evidence" value="ECO:0007669"/>
    <property type="project" value="InterPro"/>
</dbReference>
<dbReference type="PANTHER" id="PTHR21666:SF270">
    <property type="entry name" value="MUREIN HYDROLASE ACTIVATOR ENVC"/>
    <property type="match status" value="1"/>
</dbReference>
<keyword evidence="4" id="KW-1185">Reference proteome</keyword>
<dbReference type="PANTHER" id="PTHR21666">
    <property type="entry name" value="PEPTIDASE-RELATED"/>
    <property type="match status" value="1"/>
</dbReference>
<dbReference type="InterPro" id="IPR059180">
    <property type="entry name" value="3D_YorM"/>
</dbReference>
<feature type="domain" description="M23ase beta-sheet core" evidence="1">
    <location>
        <begin position="130"/>
        <end position="230"/>
    </location>
</feature>
<dbReference type="SUPFAM" id="SSF51261">
    <property type="entry name" value="Duplicated hybrid motif"/>
    <property type="match status" value="1"/>
</dbReference>
<dbReference type="InterPro" id="IPR016047">
    <property type="entry name" value="M23ase_b-sheet_dom"/>
</dbReference>
<reference evidence="3 4" key="1">
    <citation type="submission" date="2016-05" db="EMBL/GenBank/DDBJ databases">
        <title>Paenibacillus oryzae. sp. nov., isolated from the rice root.</title>
        <authorList>
            <person name="Zhang J."/>
            <person name="Zhang X."/>
        </authorList>
    </citation>
    <scope>NUCLEOTIDE SEQUENCE [LARGE SCALE GENOMIC DNA]</scope>
    <source>
        <strain evidence="3 4">1DrF-4</strain>
    </source>
</reference>
<proteinExistence type="predicted"/>
<dbReference type="GO" id="GO:0004222">
    <property type="term" value="F:metalloendopeptidase activity"/>
    <property type="evidence" value="ECO:0007669"/>
    <property type="project" value="TreeGrafter"/>
</dbReference>
<evidence type="ECO:0000313" key="4">
    <source>
        <dbReference type="Proteomes" id="UP000092024"/>
    </source>
</evidence>
<dbReference type="CDD" id="cd12797">
    <property type="entry name" value="M23_peptidase"/>
    <property type="match status" value="1"/>
</dbReference>
<dbReference type="EMBL" id="LYPA01000031">
    <property type="protein sequence ID" value="OBR67746.1"/>
    <property type="molecule type" value="Genomic_DNA"/>
</dbReference>
<evidence type="ECO:0000259" key="1">
    <source>
        <dbReference type="Pfam" id="PF01551"/>
    </source>
</evidence>
<dbReference type="Proteomes" id="UP000092024">
    <property type="component" value="Unassembled WGS sequence"/>
</dbReference>